<accession>A0A3G4ZP20</accession>
<evidence type="ECO:0000256" key="3">
    <source>
        <dbReference type="ARBA" id="ARBA00022737"/>
    </source>
</evidence>
<name>A0A3G4ZP20_9VIRU</name>
<gene>
    <name evidence="4" type="ORF">Terrestrivirus2_219</name>
</gene>
<dbReference type="InterPro" id="IPR027038">
    <property type="entry name" value="RanGap"/>
</dbReference>
<evidence type="ECO:0000256" key="1">
    <source>
        <dbReference type="ARBA" id="ARBA00022468"/>
    </source>
</evidence>
<dbReference type="Gene3D" id="3.80.10.10">
    <property type="entry name" value="Ribonuclease Inhibitor"/>
    <property type="match status" value="3"/>
</dbReference>
<dbReference type="Pfam" id="PF13516">
    <property type="entry name" value="LRR_6"/>
    <property type="match status" value="2"/>
</dbReference>
<dbReference type="InterPro" id="IPR032675">
    <property type="entry name" value="LRR_dom_sf"/>
</dbReference>
<keyword evidence="2" id="KW-0433">Leucine-rich repeat</keyword>
<keyword evidence="3" id="KW-0677">Repeat</keyword>
<sequence length="570" mass="65709">MEFDKIRSSLDDFYNKCLNSFVQQSENLIEQNRQDVDTLFYNSDVTRNVMKVIKEQLLIDKEKMEKGEDITCCSVFAPRIQSSLDKKIGIAKKTALEMFPREGSNESKFPISYIKYSKLIAELTAYYKLQEKKKHDEKKSFKQARLNEHKGLWCELKNRPVSKAVAKPEAMPVNISEYTELSDFFNFLSSNKTIRGDIIDKNGAYMKFNRGAVYTDGRMDLCKQVVGPTWADNLLGSLKDNDKIKHFLLGNNIINTTGANAIATFLINPHKPKIETWYLAGNEIDKDGIRIICDALKNDPDMKYLWLKRNPLQPEGIKHIGNLLKINQNIKILDLQNTAIFDEGMYYLVEGLKENVSLRHLYIDANGLTKVGIKHLCEYFENRKEKGITSLWVSMNRLDDEGVCTLFESLKNYKYLKRLNVGSNRISDKSAQVLYETLTHHPKLQALDIGLYKATADMGELSNRISDKGASYIGKFIRENKIVKLIAIIHNDITNDGLEEITRAVLENDTLLYLIYAQYGLNIDRILVEKIDEKLEHNRKTIEDPDKKNSRFIKHSKKILLIDSIYRNKM</sequence>
<reference evidence="4" key="1">
    <citation type="submission" date="2018-10" db="EMBL/GenBank/DDBJ databases">
        <title>Hidden diversity of soil giant viruses.</title>
        <authorList>
            <person name="Schulz F."/>
            <person name="Alteio L."/>
            <person name="Goudeau D."/>
            <person name="Ryan E.M."/>
            <person name="Malmstrom R.R."/>
            <person name="Blanchard J."/>
            <person name="Woyke T."/>
        </authorList>
    </citation>
    <scope>NUCLEOTIDE SEQUENCE</scope>
    <source>
        <strain evidence="4">TEV1</strain>
    </source>
</reference>
<dbReference type="GO" id="GO:0005096">
    <property type="term" value="F:GTPase activator activity"/>
    <property type="evidence" value="ECO:0007669"/>
    <property type="project" value="UniProtKB-KW"/>
</dbReference>
<protein>
    <submittedName>
        <fullName evidence="4">Leucine-rich repeat protein</fullName>
    </submittedName>
</protein>
<evidence type="ECO:0000256" key="2">
    <source>
        <dbReference type="ARBA" id="ARBA00022614"/>
    </source>
</evidence>
<dbReference type="EMBL" id="MK071980">
    <property type="protein sequence ID" value="AYV75711.1"/>
    <property type="molecule type" value="Genomic_DNA"/>
</dbReference>
<evidence type="ECO:0000313" key="4">
    <source>
        <dbReference type="EMBL" id="AYV75711.1"/>
    </source>
</evidence>
<proteinExistence type="predicted"/>
<dbReference type="PANTHER" id="PTHR24113:SF12">
    <property type="entry name" value="RAN GTPASE-ACTIVATING PROTEIN 1"/>
    <property type="match status" value="1"/>
</dbReference>
<dbReference type="GO" id="GO:0031267">
    <property type="term" value="F:small GTPase binding"/>
    <property type="evidence" value="ECO:0007669"/>
    <property type="project" value="TreeGrafter"/>
</dbReference>
<keyword evidence="1" id="KW-0343">GTPase activation</keyword>
<dbReference type="InterPro" id="IPR001611">
    <property type="entry name" value="Leu-rich_rpt"/>
</dbReference>
<dbReference type="SMART" id="SM00368">
    <property type="entry name" value="LRR_RI"/>
    <property type="match status" value="7"/>
</dbReference>
<dbReference type="PANTHER" id="PTHR24113">
    <property type="entry name" value="RAN GTPASE-ACTIVATING PROTEIN 1"/>
    <property type="match status" value="1"/>
</dbReference>
<dbReference type="SUPFAM" id="SSF52047">
    <property type="entry name" value="RNI-like"/>
    <property type="match status" value="1"/>
</dbReference>
<organism evidence="4">
    <name type="scientific">Terrestrivirus sp</name>
    <dbReference type="NCBI Taxonomy" id="2487775"/>
    <lineage>
        <taxon>Viruses</taxon>
        <taxon>Varidnaviria</taxon>
        <taxon>Bamfordvirae</taxon>
        <taxon>Nucleocytoviricota</taxon>
        <taxon>Megaviricetes</taxon>
        <taxon>Imitervirales</taxon>
        <taxon>Mimiviridae</taxon>
        <taxon>Klosneuvirinae</taxon>
    </lineage>
</organism>